<reference evidence="2 3" key="1">
    <citation type="submission" date="2019-03" db="EMBL/GenBank/DDBJ databases">
        <title>Draft genome sequence of Xylaria hypoxylon DSM 108379, a ubiquitous saprotrophic-parasitic fungi on hardwood.</title>
        <authorList>
            <person name="Buettner E."/>
            <person name="Leonhardt S."/>
            <person name="Gebauer A.M."/>
            <person name="Liers C."/>
            <person name="Hofrichter M."/>
            <person name="Kellner H."/>
        </authorList>
    </citation>
    <scope>NUCLEOTIDE SEQUENCE [LARGE SCALE GENOMIC DNA]</scope>
    <source>
        <strain evidence="2 3">DSM 108379</strain>
    </source>
</reference>
<dbReference type="EMBL" id="SKBN01000205">
    <property type="protein sequence ID" value="TGJ80724.1"/>
    <property type="molecule type" value="Genomic_DNA"/>
</dbReference>
<feature type="region of interest" description="Disordered" evidence="1">
    <location>
        <begin position="24"/>
        <end position="74"/>
    </location>
</feature>
<evidence type="ECO:0000313" key="3">
    <source>
        <dbReference type="Proteomes" id="UP000297716"/>
    </source>
</evidence>
<protein>
    <submittedName>
        <fullName evidence="2">Uncharacterized protein</fullName>
    </submittedName>
</protein>
<proteinExistence type="predicted"/>
<evidence type="ECO:0000256" key="1">
    <source>
        <dbReference type="SAM" id="MobiDB-lite"/>
    </source>
</evidence>
<dbReference type="Proteomes" id="UP000297716">
    <property type="component" value="Unassembled WGS sequence"/>
</dbReference>
<keyword evidence="3" id="KW-1185">Reference proteome</keyword>
<dbReference type="OrthoDB" id="4767464at2759"/>
<accession>A0A4Z0YA20</accession>
<comment type="caution">
    <text evidence="2">The sequence shown here is derived from an EMBL/GenBank/DDBJ whole genome shotgun (WGS) entry which is preliminary data.</text>
</comment>
<name>A0A4Z0YA20_9PEZI</name>
<gene>
    <name evidence="2" type="ORF">E0Z10_g8052</name>
</gene>
<feature type="compositionally biased region" description="Basic and acidic residues" evidence="1">
    <location>
        <begin position="47"/>
        <end position="60"/>
    </location>
</feature>
<sequence>MSGELQNGPILALRDLIRLEPFEDKNETGFPSPYNAGRSQGSAPGDSTKDYYRDSVEPTKSRHGPPLDSDFSRRYHEYKDLDEAAGSARKEYKTYLHTAGKYQLRTRSASSGVYAGDPIETQEWHQEAAEYADRARTACYE</sequence>
<dbReference type="AlphaFoldDB" id="A0A4Z0YA20"/>
<evidence type="ECO:0000313" key="2">
    <source>
        <dbReference type="EMBL" id="TGJ80724.1"/>
    </source>
</evidence>
<organism evidence="2 3">
    <name type="scientific">Xylaria hypoxylon</name>
    <dbReference type="NCBI Taxonomy" id="37992"/>
    <lineage>
        <taxon>Eukaryota</taxon>
        <taxon>Fungi</taxon>
        <taxon>Dikarya</taxon>
        <taxon>Ascomycota</taxon>
        <taxon>Pezizomycotina</taxon>
        <taxon>Sordariomycetes</taxon>
        <taxon>Xylariomycetidae</taxon>
        <taxon>Xylariales</taxon>
        <taxon>Xylariaceae</taxon>
        <taxon>Xylaria</taxon>
    </lineage>
</organism>